<sequence>MADILTPDLCVIGAGSGGLAVAQAARAYGASVVLVEKARLGGNALHAGAIPARALVAAAAHAQALRDGAAFGISADEPKINFRKVHDHVEQVITALAPQNAAGRLEALGVEIVRGAARFINRKALSVGDTEIRARRFVIATGARLPVPSIPGLDAVPYFTSETILDNTRKLTHLVVIGGGAVALELAQAYARLGTEVTVIENGPLLAGFDPELAGVALKRVAEEGVTLRPHATVTAIQARSMGIGVAVQNGEADQLLDASHILVAAERMPNLSGLDLEKAGIRMNKADPRLLLLSPGLKTSNPRVYAVGDAAGGQSVQAAVRQAEVIVRSAILGTMAKPDTLRVPRVVSTDPELAEIGLNEALARTRHGVGFRVTRWSYADNDRARTSRATYGLAKLITDRSGKILGAGVVGPGASELVALFSFAMTGGLRADKLAELVAPYPSYAEIAVRLGEEFRRGEIAKPLIRQWINLNKLLG</sequence>
<dbReference type="InterPro" id="IPR004099">
    <property type="entry name" value="Pyr_nucl-diS_OxRdtase_dimer"/>
</dbReference>
<evidence type="ECO:0000256" key="4">
    <source>
        <dbReference type="PIRSR" id="PIRSR000350-3"/>
    </source>
</evidence>
<feature type="domain" description="Pyridine nucleotide-disulphide oxidoreductase dimerisation" evidence="5">
    <location>
        <begin position="344"/>
        <end position="449"/>
    </location>
</feature>
<dbReference type="Proteomes" id="UP000095463">
    <property type="component" value="Unassembled WGS sequence"/>
</dbReference>
<evidence type="ECO:0000313" key="7">
    <source>
        <dbReference type="EMBL" id="OEO28706.1"/>
    </source>
</evidence>
<keyword evidence="4" id="KW-0520">NAD</keyword>
<feature type="domain" description="FAD/NAD(P)-binding" evidence="6">
    <location>
        <begin position="8"/>
        <end position="324"/>
    </location>
</feature>
<name>A0A1E5XJC2_9HYPH</name>
<dbReference type="GO" id="GO:0003955">
    <property type="term" value="F:NAD(P)H dehydrogenase (quinone) activity"/>
    <property type="evidence" value="ECO:0007669"/>
    <property type="project" value="TreeGrafter"/>
</dbReference>
<feature type="binding site" evidence="4">
    <location>
        <position position="201"/>
    </location>
    <ligand>
        <name>NAD(+)</name>
        <dbReference type="ChEBI" id="CHEBI:57540"/>
    </ligand>
</feature>
<dbReference type="Gene3D" id="3.30.390.30">
    <property type="match status" value="1"/>
</dbReference>
<keyword evidence="3 4" id="KW-0274">FAD</keyword>
<evidence type="ECO:0000256" key="2">
    <source>
        <dbReference type="ARBA" id="ARBA00022630"/>
    </source>
</evidence>
<proteinExistence type="inferred from homology"/>
<keyword evidence="2" id="KW-0285">Flavoprotein</keyword>
<comment type="caution">
    <text evidence="7">The sequence shown here is derived from an EMBL/GenBank/DDBJ whole genome shotgun (WGS) entry which is preliminary data.</text>
</comment>
<dbReference type="InterPro" id="IPR036188">
    <property type="entry name" value="FAD/NAD-bd_sf"/>
</dbReference>
<dbReference type="InterPro" id="IPR016156">
    <property type="entry name" value="FAD/NAD-linked_Rdtase_dimer_sf"/>
</dbReference>
<dbReference type="RefSeq" id="WP_069912007.1">
    <property type="nucleotide sequence ID" value="NZ_LAJE02000362.1"/>
</dbReference>
<dbReference type="PRINTS" id="PR00368">
    <property type="entry name" value="FADPNR"/>
</dbReference>
<dbReference type="EMBL" id="LAJE02000362">
    <property type="protein sequence ID" value="OEO28706.1"/>
    <property type="molecule type" value="Genomic_DNA"/>
</dbReference>
<dbReference type="Pfam" id="PF07992">
    <property type="entry name" value="Pyr_redox_2"/>
    <property type="match status" value="1"/>
</dbReference>
<protein>
    <recommendedName>
        <fullName evidence="9">Dihydrolipoamide dehydrogenase</fullName>
    </recommendedName>
</protein>
<keyword evidence="4" id="KW-0547">Nucleotide-binding</keyword>
<feature type="binding site" evidence="4">
    <location>
        <position position="310"/>
    </location>
    <ligand>
        <name>FAD</name>
        <dbReference type="ChEBI" id="CHEBI:57692"/>
    </ligand>
</feature>
<evidence type="ECO:0000256" key="1">
    <source>
        <dbReference type="ARBA" id="ARBA00007532"/>
    </source>
</evidence>
<keyword evidence="8" id="KW-1185">Reference proteome</keyword>
<gene>
    <name evidence="7" type="ORF">VW23_003530</name>
</gene>
<feature type="binding site" evidence="4">
    <location>
        <begin position="178"/>
        <end position="185"/>
    </location>
    <ligand>
        <name>NAD(+)</name>
        <dbReference type="ChEBI" id="CHEBI:57540"/>
    </ligand>
</feature>
<reference evidence="7 8" key="1">
    <citation type="journal article" date="2015" name="Genome Announc.">
        <title>Genome Assemblies of Three Soil-Associated Devosia species: D. insulae, D. limi, and D. soli.</title>
        <authorList>
            <person name="Hassan Y.I."/>
            <person name="Lepp D."/>
            <person name="Zhou T."/>
        </authorList>
    </citation>
    <scope>NUCLEOTIDE SEQUENCE [LARGE SCALE GENOMIC DNA]</scope>
    <source>
        <strain evidence="7 8">DS-56</strain>
    </source>
</reference>
<dbReference type="PRINTS" id="PR00411">
    <property type="entry name" value="PNDRDTASEI"/>
</dbReference>
<dbReference type="GO" id="GO:0050660">
    <property type="term" value="F:flavin adenine dinucleotide binding"/>
    <property type="evidence" value="ECO:0007669"/>
    <property type="project" value="TreeGrafter"/>
</dbReference>
<dbReference type="InterPro" id="IPR023753">
    <property type="entry name" value="FAD/NAD-binding_dom"/>
</dbReference>
<organism evidence="7 8">
    <name type="scientific">Devosia insulae DS-56</name>
    <dbReference type="NCBI Taxonomy" id="1116389"/>
    <lineage>
        <taxon>Bacteria</taxon>
        <taxon>Pseudomonadati</taxon>
        <taxon>Pseudomonadota</taxon>
        <taxon>Alphaproteobacteria</taxon>
        <taxon>Hyphomicrobiales</taxon>
        <taxon>Devosiaceae</taxon>
        <taxon>Devosia</taxon>
    </lineage>
</organism>
<evidence type="ECO:0008006" key="9">
    <source>
        <dbReference type="Google" id="ProtNLM"/>
    </source>
</evidence>
<dbReference type="AlphaFoldDB" id="A0A1E5XJC2"/>
<dbReference type="InterPro" id="IPR001100">
    <property type="entry name" value="Pyr_nuc-diS_OxRdtase"/>
</dbReference>
<evidence type="ECO:0000259" key="6">
    <source>
        <dbReference type="Pfam" id="PF07992"/>
    </source>
</evidence>
<accession>A0A1E5XJC2</accession>
<evidence type="ECO:0000256" key="3">
    <source>
        <dbReference type="ARBA" id="ARBA00022827"/>
    </source>
</evidence>
<evidence type="ECO:0000259" key="5">
    <source>
        <dbReference type="Pfam" id="PF02852"/>
    </source>
</evidence>
<dbReference type="SUPFAM" id="SSF51905">
    <property type="entry name" value="FAD/NAD(P)-binding domain"/>
    <property type="match status" value="1"/>
</dbReference>
<dbReference type="SUPFAM" id="SSF55424">
    <property type="entry name" value="FAD/NAD-linked reductases, dimerisation (C-terminal) domain"/>
    <property type="match status" value="1"/>
</dbReference>
<dbReference type="Pfam" id="PF02852">
    <property type="entry name" value="Pyr_redox_dim"/>
    <property type="match status" value="1"/>
</dbReference>
<comment type="similarity">
    <text evidence="1">Belongs to the class-I pyridine nucleotide-disulfide oxidoreductase family.</text>
</comment>
<dbReference type="PIRSF" id="PIRSF000350">
    <property type="entry name" value="Mercury_reductase_MerA"/>
    <property type="match status" value="1"/>
</dbReference>
<dbReference type="PANTHER" id="PTHR43014">
    <property type="entry name" value="MERCURIC REDUCTASE"/>
    <property type="match status" value="1"/>
</dbReference>
<comment type="cofactor">
    <cofactor evidence="4">
        <name>FAD</name>
        <dbReference type="ChEBI" id="CHEBI:57692"/>
    </cofactor>
    <text evidence="4">Binds 1 FAD per subunit.</text>
</comment>
<dbReference type="Gene3D" id="3.50.50.60">
    <property type="entry name" value="FAD/NAD(P)-binding domain"/>
    <property type="match status" value="2"/>
</dbReference>
<evidence type="ECO:0000313" key="8">
    <source>
        <dbReference type="Proteomes" id="UP000095463"/>
    </source>
</evidence>
<dbReference type="PANTHER" id="PTHR43014:SF4">
    <property type="entry name" value="PYRIDINE NUCLEOTIDE-DISULFIDE OXIDOREDUCTASE RCLA-RELATED"/>
    <property type="match status" value="1"/>
</dbReference>